<organism evidence="2 3">
    <name type="scientific">Gymnopilus junonius</name>
    <name type="common">Spectacular rustgill mushroom</name>
    <name type="synonym">Gymnopilus spectabilis subsp. junonius</name>
    <dbReference type="NCBI Taxonomy" id="109634"/>
    <lineage>
        <taxon>Eukaryota</taxon>
        <taxon>Fungi</taxon>
        <taxon>Dikarya</taxon>
        <taxon>Basidiomycota</taxon>
        <taxon>Agaricomycotina</taxon>
        <taxon>Agaricomycetes</taxon>
        <taxon>Agaricomycetidae</taxon>
        <taxon>Agaricales</taxon>
        <taxon>Agaricineae</taxon>
        <taxon>Hymenogastraceae</taxon>
        <taxon>Gymnopilus</taxon>
    </lineage>
</organism>
<dbReference type="Proteomes" id="UP000724874">
    <property type="component" value="Unassembled WGS sequence"/>
</dbReference>
<proteinExistence type="predicted"/>
<feature type="signal peptide" evidence="1">
    <location>
        <begin position="1"/>
        <end position="20"/>
    </location>
</feature>
<keyword evidence="1" id="KW-0732">Signal</keyword>
<reference evidence="2" key="1">
    <citation type="submission" date="2020-11" db="EMBL/GenBank/DDBJ databases">
        <authorList>
            <consortium name="DOE Joint Genome Institute"/>
            <person name="Ahrendt S."/>
            <person name="Riley R."/>
            <person name="Andreopoulos W."/>
            <person name="LaButti K."/>
            <person name="Pangilinan J."/>
            <person name="Ruiz-duenas F.J."/>
            <person name="Barrasa J.M."/>
            <person name="Sanchez-Garcia M."/>
            <person name="Camarero S."/>
            <person name="Miyauchi S."/>
            <person name="Serrano A."/>
            <person name="Linde D."/>
            <person name="Babiker R."/>
            <person name="Drula E."/>
            <person name="Ayuso-Fernandez I."/>
            <person name="Pacheco R."/>
            <person name="Padilla G."/>
            <person name="Ferreira P."/>
            <person name="Barriuso J."/>
            <person name="Kellner H."/>
            <person name="Castanera R."/>
            <person name="Alfaro M."/>
            <person name="Ramirez L."/>
            <person name="Pisabarro A.G."/>
            <person name="Kuo A."/>
            <person name="Tritt A."/>
            <person name="Lipzen A."/>
            <person name="He G."/>
            <person name="Yan M."/>
            <person name="Ng V."/>
            <person name="Cullen D."/>
            <person name="Martin F."/>
            <person name="Rosso M.-N."/>
            <person name="Henrissat B."/>
            <person name="Hibbett D."/>
            <person name="Martinez A.T."/>
            <person name="Grigoriev I.V."/>
        </authorList>
    </citation>
    <scope>NUCLEOTIDE SEQUENCE</scope>
    <source>
        <strain evidence="2">AH 44721</strain>
    </source>
</reference>
<evidence type="ECO:0000256" key="1">
    <source>
        <dbReference type="SAM" id="SignalP"/>
    </source>
</evidence>
<dbReference type="EMBL" id="JADNYJ010000070">
    <property type="protein sequence ID" value="KAF8891946.1"/>
    <property type="molecule type" value="Genomic_DNA"/>
</dbReference>
<evidence type="ECO:0000313" key="3">
    <source>
        <dbReference type="Proteomes" id="UP000724874"/>
    </source>
</evidence>
<evidence type="ECO:0000313" key="2">
    <source>
        <dbReference type="EMBL" id="KAF8891946.1"/>
    </source>
</evidence>
<sequence>MLRAGLLSLILFAFIGLVACAPVPERLSNLVERYDDSANNLFTRSLDAFEDPVYSKRDYLPELEGRDLGLDFSQYFKRDYDFDLFDERDFDDFEHHFAKVLERRSIFTKIKHAFQHVGHAIAHVAKKAVHGIVHVAKKVGHFVKTTGAKIAKFGLKVVAAAASVASKVVKFIPGVGTAAGMALKGVAMGANKASDKIHANLGKLGKIDKGLNYVINPFGSAAKHMGKGGKVLGALF</sequence>
<protein>
    <submittedName>
        <fullName evidence="2">Uncharacterized protein</fullName>
    </submittedName>
</protein>
<accession>A0A9P5TLN4</accession>
<dbReference type="OrthoDB" id="3058140at2759"/>
<dbReference type="PROSITE" id="PS51257">
    <property type="entry name" value="PROKAR_LIPOPROTEIN"/>
    <property type="match status" value="1"/>
</dbReference>
<dbReference type="AlphaFoldDB" id="A0A9P5TLN4"/>
<keyword evidence="3" id="KW-1185">Reference proteome</keyword>
<feature type="chain" id="PRO_5040217794" evidence="1">
    <location>
        <begin position="21"/>
        <end position="236"/>
    </location>
</feature>
<name>A0A9P5TLN4_GYMJU</name>
<gene>
    <name evidence="2" type="ORF">CPB84DRAFT_1783896</name>
</gene>
<comment type="caution">
    <text evidence="2">The sequence shown here is derived from an EMBL/GenBank/DDBJ whole genome shotgun (WGS) entry which is preliminary data.</text>
</comment>